<evidence type="ECO:0000313" key="1">
    <source>
        <dbReference type="EMBL" id="CAB4579172.1"/>
    </source>
</evidence>
<gene>
    <name evidence="1" type="ORF">UFOPK1726_00780</name>
</gene>
<protein>
    <submittedName>
        <fullName evidence="1">Unannotated protein</fullName>
    </submittedName>
</protein>
<dbReference type="EMBL" id="CAEZTT010000087">
    <property type="protein sequence ID" value="CAB4579172.1"/>
    <property type="molecule type" value="Genomic_DNA"/>
</dbReference>
<dbReference type="Pfam" id="PF05960">
    <property type="entry name" value="DUF885"/>
    <property type="match status" value="1"/>
</dbReference>
<name>A0A6J6ERR2_9ZZZZ</name>
<accession>A0A6J6ERR2</accession>
<dbReference type="InterPro" id="IPR010281">
    <property type="entry name" value="DUF885"/>
</dbReference>
<reference evidence="1" key="1">
    <citation type="submission" date="2020-05" db="EMBL/GenBank/DDBJ databases">
        <authorList>
            <person name="Chiriac C."/>
            <person name="Salcher M."/>
            <person name="Ghai R."/>
            <person name="Kavagutti S V."/>
        </authorList>
    </citation>
    <scope>NUCLEOTIDE SEQUENCE</scope>
</reference>
<sequence length="551" mass="61348">MANQFRSPIFELSDDYVSQSAALSPISATSLGISGYNHQLDDFSLAGTQRAADLTKRTLGALSMLDPIDEVDQIAKAVLEERMRSSLALHDSRERHILWNVIASPVSRIRQVFELMPKESAADIDAITARMHAIADAHKSWMGTIEELAHTGKRTAQRQVTAIATQLETISKGAYSNIAAKIDPAGKNPELHAAAKAAEASCAQTGAWLRETYLPLANPADAVGEERYALWSRFFTGANLNLKATYEWGLEDLARIHDRMWKVAAKIKPGATSLREVADHLEQDERYLIHGEDNLLKRLSSFIEESVRNLDGVYFDIDDRIKNCEARLAPQGAAAAPYYMGPSEDLSRPGTTWYPTLGKTTFGWWHIASTWYHEAVPGHHLQVATVAVEKERLSRFQRSSTFISGHGEGWALYAERFMDELGAFDDPGLEMGYLSAQAMRATRVVIDIGMHLGYTNPDGKLWDAETGFRALVDQALVNEDFARSEIDRYLGWPGQAIAYKVGERVWLRAREDAKNRLGAKFNIKNFHNYALKLGPMGLDPLEATLANWQGN</sequence>
<dbReference type="AlphaFoldDB" id="A0A6J6ERR2"/>
<dbReference type="PANTHER" id="PTHR33361:SF2">
    <property type="entry name" value="DUF885 DOMAIN-CONTAINING PROTEIN"/>
    <property type="match status" value="1"/>
</dbReference>
<dbReference type="PANTHER" id="PTHR33361">
    <property type="entry name" value="GLR0591 PROTEIN"/>
    <property type="match status" value="1"/>
</dbReference>
<proteinExistence type="predicted"/>
<organism evidence="1">
    <name type="scientific">freshwater metagenome</name>
    <dbReference type="NCBI Taxonomy" id="449393"/>
    <lineage>
        <taxon>unclassified sequences</taxon>
        <taxon>metagenomes</taxon>
        <taxon>ecological metagenomes</taxon>
    </lineage>
</organism>